<evidence type="ECO:0000256" key="1">
    <source>
        <dbReference type="SAM" id="MobiDB-lite"/>
    </source>
</evidence>
<dbReference type="SUPFAM" id="SSF140453">
    <property type="entry name" value="EsxAB dimer-like"/>
    <property type="match status" value="1"/>
</dbReference>
<feature type="region of interest" description="Disordered" evidence="1">
    <location>
        <begin position="181"/>
        <end position="427"/>
    </location>
</feature>
<feature type="compositionally biased region" description="Basic and acidic residues" evidence="1">
    <location>
        <begin position="408"/>
        <end position="421"/>
    </location>
</feature>
<dbReference type="OrthoDB" id="3538865at2"/>
<evidence type="ECO:0000313" key="3">
    <source>
        <dbReference type="Proteomes" id="UP000236732"/>
    </source>
</evidence>
<dbReference type="EMBL" id="FNVT01000001">
    <property type="protein sequence ID" value="SEF80280.1"/>
    <property type="molecule type" value="Genomic_DNA"/>
</dbReference>
<feature type="compositionally biased region" description="Low complexity" evidence="1">
    <location>
        <begin position="376"/>
        <end position="388"/>
    </location>
</feature>
<dbReference type="Gene3D" id="1.10.287.1060">
    <property type="entry name" value="ESAT-6-like"/>
    <property type="match status" value="1"/>
</dbReference>
<feature type="compositionally biased region" description="Low complexity" evidence="1">
    <location>
        <begin position="349"/>
        <end position="363"/>
    </location>
</feature>
<evidence type="ECO:0000313" key="2">
    <source>
        <dbReference type="EMBL" id="SEF80280.1"/>
    </source>
</evidence>
<keyword evidence="3" id="KW-1185">Reference proteome</keyword>
<feature type="compositionally biased region" description="Low complexity" evidence="1">
    <location>
        <begin position="211"/>
        <end position="231"/>
    </location>
</feature>
<sequence>MPEPVPIKDSGLPAGDVSSYGDRDRIKQRIEQAKPGEFQPVMDAYGAASTELTEAIGALAGYAANLVADGNWGGESARAMLTRMNRLQTYMRSLRDGLNALPPGLRTVRDALVTAQRDFEGATALRGDWTEAGPGYGQMTYNDPDQEARTFMAALNPSYHAGHDAMPQRLPWDEVLASPEPYMPPIERPPAPVRGNDLPYGDTSRSGLAETSGPAAAGSQSGTSTAAAPGSPAQPTPGPTPGSAPGPTPQTPPPAAPPPVTAAPPVPAPGGTGLLSGTTPGQTGAARPGTPVTTPPGTAPPGTTDADRPKSPVPTPAATPTARRDSAPTSGQPTGNPYTTTAQEAASQGPSVRPGSVPVVDGSWPATRSPVAGAQPGTTGMAGMPFMPMGGGIPQDGQSAARRPVTSKSRDDDFFQPDVDHGPPVVG</sequence>
<protein>
    <submittedName>
        <fullName evidence="2">Uncharacterized protein</fullName>
    </submittedName>
</protein>
<feature type="compositionally biased region" description="Low complexity" evidence="1">
    <location>
        <begin position="275"/>
        <end position="292"/>
    </location>
</feature>
<feature type="compositionally biased region" description="Pro residues" evidence="1">
    <location>
        <begin position="181"/>
        <end position="192"/>
    </location>
</feature>
<dbReference type="AlphaFoldDB" id="A0A1H5UZA7"/>
<name>A0A1H5UZA7_9ACTN</name>
<feature type="compositionally biased region" description="Polar residues" evidence="1">
    <location>
        <begin position="330"/>
        <end position="348"/>
    </location>
</feature>
<proteinExistence type="predicted"/>
<dbReference type="Proteomes" id="UP000236732">
    <property type="component" value="Unassembled WGS sequence"/>
</dbReference>
<feature type="region of interest" description="Disordered" evidence="1">
    <location>
        <begin position="1"/>
        <end position="21"/>
    </location>
</feature>
<dbReference type="RefSeq" id="WP_103954224.1">
    <property type="nucleotide sequence ID" value="NZ_FNVT01000001.1"/>
</dbReference>
<gene>
    <name evidence="2" type="ORF">SAMN05444920_101705</name>
</gene>
<feature type="compositionally biased region" description="Pro residues" evidence="1">
    <location>
        <begin position="232"/>
        <end position="268"/>
    </location>
</feature>
<reference evidence="2 3" key="1">
    <citation type="submission" date="2016-10" db="EMBL/GenBank/DDBJ databases">
        <authorList>
            <person name="de Groot N.N."/>
        </authorList>
    </citation>
    <scope>NUCLEOTIDE SEQUENCE [LARGE SCALE GENOMIC DNA]</scope>
    <source>
        <strain evidence="2 3">CGMCC 4.7037</strain>
    </source>
</reference>
<organism evidence="2 3">
    <name type="scientific">Nonomuraea solani</name>
    <dbReference type="NCBI Taxonomy" id="1144553"/>
    <lineage>
        <taxon>Bacteria</taxon>
        <taxon>Bacillati</taxon>
        <taxon>Actinomycetota</taxon>
        <taxon>Actinomycetes</taxon>
        <taxon>Streptosporangiales</taxon>
        <taxon>Streptosporangiaceae</taxon>
        <taxon>Nonomuraea</taxon>
    </lineage>
</organism>
<dbReference type="InterPro" id="IPR036689">
    <property type="entry name" value="ESAT-6-like_sf"/>
</dbReference>
<accession>A0A1H5UZA7</accession>